<proteinExistence type="predicted"/>
<dbReference type="EMBL" id="JAULSV010000003">
    <property type="protein sequence ID" value="KAK0648504.1"/>
    <property type="molecule type" value="Genomic_DNA"/>
</dbReference>
<gene>
    <name evidence="1" type="ORF">B0T16DRAFT_455976</name>
</gene>
<evidence type="ECO:0000313" key="2">
    <source>
        <dbReference type="Proteomes" id="UP001174936"/>
    </source>
</evidence>
<comment type="caution">
    <text evidence="1">The sequence shown here is derived from an EMBL/GenBank/DDBJ whole genome shotgun (WGS) entry which is preliminary data.</text>
</comment>
<dbReference type="Proteomes" id="UP001174936">
    <property type="component" value="Unassembled WGS sequence"/>
</dbReference>
<protein>
    <submittedName>
        <fullName evidence="1">Uncharacterized protein</fullName>
    </submittedName>
</protein>
<evidence type="ECO:0000313" key="1">
    <source>
        <dbReference type="EMBL" id="KAK0648504.1"/>
    </source>
</evidence>
<reference evidence="1" key="1">
    <citation type="submission" date="2023-06" db="EMBL/GenBank/DDBJ databases">
        <title>Genome-scale phylogeny and comparative genomics of the fungal order Sordariales.</title>
        <authorList>
            <consortium name="Lawrence Berkeley National Laboratory"/>
            <person name="Hensen N."/>
            <person name="Bonometti L."/>
            <person name="Westerberg I."/>
            <person name="Brannstrom I.O."/>
            <person name="Guillou S."/>
            <person name="Cros-Aarteil S."/>
            <person name="Calhoun S."/>
            <person name="Haridas S."/>
            <person name="Kuo A."/>
            <person name="Mondo S."/>
            <person name="Pangilinan J."/>
            <person name="Riley R."/>
            <person name="Labutti K."/>
            <person name="Andreopoulos B."/>
            <person name="Lipzen A."/>
            <person name="Chen C."/>
            <person name="Yanf M."/>
            <person name="Daum C."/>
            <person name="Ng V."/>
            <person name="Clum A."/>
            <person name="Steindorff A."/>
            <person name="Ohm R."/>
            <person name="Martin F."/>
            <person name="Silar P."/>
            <person name="Natvig D."/>
            <person name="Lalanne C."/>
            <person name="Gautier V."/>
            <person name="Ament-Velasquez S.L."/>
            <person name="Kruys A."/>
            <person name="Hutchinson M.I."/>
            <person name="Powell A.J."/>
            <person name="Barry K."/>
            <person name="Miller A.N."/>
            <person name="Grigoriev I.V."/>
            <person name="Debuchy R."/>
            <person name="Gladieux P."/>
            <person name="Thoren M.H."/>
            <person name="Johannesson H."/>
        </authorList>
    </citation>
    <scope>NUCLEOTIDE SEQUENCE</scope>
    <source>
        <strain evidence="1">SMH2532-1</strain>
    </source>
</reference>
<name>A0AA39YA23_9PEZI</name>
<sequence>MDLAWKTSEWSWDSPSKGSVGARQLFHYHAGRHAYAVQVSQRKGDATPEFNKDVHSCPIKAEKDWSDWLGAIPQPDSTTVEAALSPVICPRHPDKHHESGPVRNPANLQYIPFPNESTFKQLVETFHTHQALKTIINRGWPIILRTEDHSDYTLRTANTPGLQNDTALTITYIPSKRLTLVRGKTHPWTPTGTYGFCG</sequence>
<organism evidence="1 2">
    <name type="scientific">Cercophora newfieldiana</name>
    <dbReference type="NCBI Taxonomy" id="92897"/>
    <lineage>
        <taxon>Eukaryota</taxon>
        <taxon>Fungi</taxon>
        <taxon>Dikarya</taxon>
        <taxon>Ascomycota</taxon>
        <taxon>Pezizomycotina</taxon>
        <taxon>Sordariomycetes</taxon>
        <taxon>Sordariomycetidae</taxon>
        <taxon>Sordariales</taxon>
        <taxon>Lasiosphaeriaceae</taxon>
        <taxon>Cercophora</taxon>
    </lineage>
</organism>
<keyword evidence="2" id="KW-1185">Reference proteome</keyword>
<dbReference type="AlphaFoldDB" id="A0AA39YA23"/>
<accession>A0AA39YA23</accession>